<feature type="chain" id="PRO_5005189040" evidence="2">
    <location>
        <begin position="24"/>
        <end position="150"/>
    </location>
</feature>
<feature type="region of interest" description="Disordered" evidence="1">
    <location>
        <begin position="54"/>
        <end position="93"/>
    </location>
</feature>
<name>A0A0G4FBF3_VITBC</name>
<evidence type="ECO:0000256" key="2">
    <source>
        <dbReference type="SAM" id="SignalP"/>
    </source>
</evidence>
<organism evidence="3 4">
    <name type="scientific">Vitrella brassicaformis (strain CCMP3155)</name>
    <dbReference type="NCBI Taxonomy" id="1169540"/>
    <lineage>
        <taxon>Eukaryota</taxon>
        <taxon>Sar</taxon>
        <taxon>Alveolata</taxon>
        <taxon>Colpodellida</taxon>
        <taxon>Vitrellaceae</taxon>
        <taxon>Vitrella</taxon>
    </lineage>
</organism>
<dbReference type="AlphaFoldDB" id="A0A0G4FBF3"/>
<protein>
    <submittedName>
        <fullName evidence="3">Uncharacterized protein</fullName>
    </submittedName>
</protein>
<reference evidence="3 4" key="1">
    <citation type="submission" date="2014-11" db="EMBL/GenBank/DDBJ databases">
        <authorList>
            <person name="Zhu J."/>
            <person name="Qi W."/>
            <person name="Song R."/>
        </authorList>
    </citation>
    <scope>NUCLEOTIDE SEQUENCE [LARGE SCALE GENOMIC DNA]</scope>
</reference>
<evidence type="ECO:0000256" key="1">
    <source>
        <dbReference type="SAM" id="MobiDB-lite"/>
    </source>
</evidence>
<keyword evidence="2" id="KW-0732">Signal</keyword>
<accession>A0A0G4FBF3</accession>
<dbReference type="PhylomeDB" id="A0A0G4FBF3"/>
<keyword evidence="4" id="KW-1185">Reference proteome</keyword>
<feature type="signal peptide" evidence="2">
    <location>
        <begin position="1"/>
        <end position="23"/>
    </location>
</feature>
<sequence>MLSASSHSSALWLLLCGVQQAAWHRRQMLEQLEVEVSYAKPAKEHKFNNALPAMPVGNLHYPPSAPTTSTHKTTTHHTAGSNRTSDETGSEGSATWVSINLNENDGTSATDQTSSACPLLQDAWLAVKGAWEGVTKMVAGCCCTNLTNVA</sequence>
<dbReference type="InParanoid" id="A0A0G4FBF3"/>
<feature type="compositionally biased region" description="Low complexity" evidence="1">
    <location>
        <begin position="67"/>
        <end position="78"/>
    </location>
</feature>
<proteinExistence type="predicted"/>
<dbReference type="VEuPathDB" id="CryptoDB:Vbra_8951"/>
<dbReference type="Proteomes" id="UP000041254">
    <property type="component" value="Unassembled WGS sequence"/>
</dbReference>
<dbReference type="EMBL" id="CDMY01000398">
    <property type="protein sequence ID" value="CEM09966.1"/>
    <property type="molecule type" value="Genomic_DNA"/>
</dbReference>
<gene>
    <name evidence="3" type="ORF">Vbra_8951</name>
</gene>
<evidence type="ECO:0000313" key="3">
    <source>
        <dbReference type="EMBL" id="CEM09966.1"/>
    </source>
</evidence>
<evidence type="ECO:0000313" key="4">
    <source>
        <dbReference type="Proteomes" id="UP000041254"/>
    </source>
</evidence>